<dbReference type="PANTHER" id="PTHR30252:SF0">
    <property type="entry name" value="PEPTIDE TRANSPORTER CSTA"/>
    <property type="match status" value="1"/>
</dbReference>
<feature type="transmembrane region" description="Helical" evidence="7">
    <location>
        <begin position="130"/>
        <end position="156"/>
    </location>
</feature>
<evidence type="ECO:0000256" key="3">
    <source>
        <dbReference type="ARBA" id="ARBA00022475"/>
    </source>
</evidence>
<dbReference type="EMBL" id="FQXO01000078">
    <property type="protein sequence ID" value="SHH79915.1"/>
    <property type="molecule type" value="Genomic_DNA"/>
</dbReference>
<feature type="transmembrane region" description="Helical" evidence="7">
    <location>
        <begin position="524"/>
        <end position="545"/>
    </location>
</feature>
<dbReference type="InterPro" id="IPR003706">
    <property type="entry name" value="CstA_N"/>
</dbReference>
<feature type="transmembrane region" description="Helical" evidence="7">
    <location>
        <begin position="464"/>
        <end position="486"/>
    </location>
</feature>
<protein>
    <submittedName>
        <fullName evidence="9">Carbon starvation protein</fullName>
    </submittedName>
</protein>
<evidence type="ECO:0000256" key="5">
    <source>
        <dbReference type="ARBA" id="ARBA00022989"/>
    </source>
</evidence>
<evidence type="ECO:0000256" key="2">
    <source>
        <dbReference type="ARBA" id="ARBA00007755"/>
    </source>
</evidence>
<gene>
    <name evidence="9" type="ORF">SAMN02745135_02184</name>
</gene>
<feature type="domain" description="CstA N-terminal" evidence="8">
    <location>
        <begin position="374"/>
        <end position="507"/>
    </location>
</feature>
<dbReference type="GO" id="GO:0005886">
    <property type="term" value="C:plasma membrane"/>
    <property type="evidence" value="ECO:0007669"/>
    <property type="project" value="UniProtKB-SubCell"/>
</dbReference>
<evidence type="ECO:0000313" key="9">
    <source>
        <dbReference type="EMBL" id="SHH79915.1"/>
    </source>
</evidence>
<feature type="transmembrane region" description="Helical" evidence="7">
    <location>
        <begin position="329"/>
        <end position="350"/>
    </location>
</feature>
<evidence type="ECO:0000256" key="4">
    <source>
        <dbReference type="ARBA" id="ARBA00022692"/>
    </source>
</evidence>
<feature type="transmembrane region" description="Helical" evidence="7">
    <location>
        <begin position="85"/>
        <end position="109"/>
    </location>
</feature>
<feature type="transmembrane region" description="Helical" evidence="7">
    <location>
        <begin position="187"/>
        <end position="207"/>
    </location>
</feature>
<keyword evidence="4 7" id="KW-0812">Transmembrane</keyword>
<dbReference type="AlphaFoldDB" id="A0A1M5VXD3"/>
<accession>A0A1M5VXD3</accession>
<evidence type="ECO:0000256" key="6">
    <source>
        <dbReference type="ARBA" id="ARBA00023136"/>
    </source>
</evidence>
<dbReference type="PANTHER" id="PTHR30252">
    <property type="entry name" value="INNER MEMBRANE PEPTIDE TRANSPORTER"/>
    <property type="match status" value="1"/>
</dbReference>
<dbReference type="RefSeq" id="WP_073197614.1">
    <property type="nucleotide sequence ID" value="NZ_FQXO01000078.1"/>
</dbReference>
<feature type="transmembrane region" description="Helical" evidence="7">
    <location>
        <begin position="256"/>
        <end position="274"/>
    </location>
</feature>
<dbReference type="InterPro" id="IPR051605">
    <property type="entry name" value="CstA"/>
</dbReference>
<comment type="similarity">
    <text evidence="2">Belongs to the peptide transporter carbon starvation (CstA) (TC 2.A.114) family.</text>
</comment>
<keyword evidence="3" id="KW-1003">Cell membrane</keyword>
<keyword evidence="10" id="KW-1185">Reference proteome</keyword>
<feature type="transmembrane region" description="Helical" evidence="7">
    <location>
        <begin position="393"/>
        <end position="413"/>
    </location>
</feature>
<feature type="transmembrane region" description="Helical" evidence="7">
    <location>
        <begin position="222"/>
        <end position="244"/>
    </location>
</feature>
<feature type="transmembrane region" description="Helical" evidence="7">
    <location>
        <begin position="433"/>
        <end position="452"/>
    </location>
</feature>
<evidence type="ECO:0000259" key="8">
    <source>
        <dbReference type="Pfam" id="PF02554"/>
    </source>
</evidence>
<sequence length="560" mass="60850">MNSLLLIVLTYFGFIIAYKTYGKFLGRKLFELSNKNKTPAHIINDGVDYVPTRKSILFGHHFTSIAGTGPIVGPAIGVIWGWVPAVLWVFIGSIFMGAVHDFGALVISSRKKGKSLGDVTKDIVSPTSRVLFLLVIFFLLLIVIAIFAMIIGKLFIMYPASVFPVWMEIPIALLMGYLVYKKNMNVKWLSIIAIILMYFTILVGAVYINDFHIPEIFGLQEILVWVFILLIYAFIASILPVQTLLQPRDYINSHELLVAMALLIIGLLFAHPTISAPAINTAVKGAPPILPFLFITIACGAISGFHSLVSSGTSSKQLNEEEDSLTIGYGGMLLEGALAMLVIVACTAGLGDAAAWTQRYADWASASGLGAKLGAFVDGGASFISHIGIGGEFAKTILAVFIVSFAATTLDTATRIQRYVVSELAEGWNIKPIANKTGATLFAVITALLLALAKPGGAGAMILWPLFGATNQLLAGLALLVITVYLAKKKKPIVYTLIPMIFMILMTGWGMVYNIIKYAGNSDWLLFVIGIIIMILEIWMIIEAFKAIKNSKKIKETIES</sequence>
<evidence type="ECO:0000313" key="10">
    <source>
        <dbReference type="Proteomes" id="UP000183967"/>
    </source>
</evidence>
<dbReference type="Pfam" id="PF02554">
    <property type="entry name" value="CstA"/>
    <property type="match status" value="2"/>
</dbReference>
<evidence type="ECO:0000256" key="7">
    <source>
        <dbReference type="SAM" id="Phobius"/>
    </source>
</evidence>
<dbReference type="OrthoDB" id="9761224at2"/>
<feature type="domain" description="CstA N-terminal" evidence="8">
    <location>
        <begin position="2"/>
        <end position="347"/>
    </location>
</feature>
<keyword evidence="6 7" id="KW-0472">Membrane</keyword>
<dbReference type="GO" id="GO:0009267">
    <property type="term" value="P:cellular response to starvation"/>
    <property type="evidence" value="ECO:0007669"/>
    <property type="project" value="InterPro"/>
</dbReference>
<feature type="transmembrane region" description="Helical" evidence="7">
    <location>
        <begin position="162"/>
        <end position="180"/>
    </location>
</feature>
<evidence type="ECO:0000256" key="1">
    <source>
        <dbReference type="ARBA" id="ARBA00004651"/>
    </source>
</evidence>
<reference evidence="10" key="1">
    <citation type="submission" date="2016-11" db="EMBL/GenBank/DDBJ databases">
        <authorList>
            <person name="Varghese N."/>
            <person name="Submissions S."/>
        </authorList>
    </citation>
    <scope>NUCLEOTIDE SEQUENCE [LARGE SCALE GENOMIC DNA]</scope>
    <source>
        <strain evidence="10">DSM 13643</strain>
    </source>
</reference>
<organism evidence="9 10">
    <name type="scientific">Caloranaerobacter azorensis DSM 13643</name>
    <dbReference type="NCBI Taxonomy" id="1121264"/>
    <lineage>
        <taxon>Bacteria</taxon>
        <taxon>Bacillati</taxon>
        <taxon>Bacillota</taxon>
        <taxon>Tissierellia</taxon>
        <taxon>Tissierellales</taxon>
        <taxon>Thermohalobacteraceae</taxon>
        <taxon>Caloranaerobacter</taxon>
    </lineage>
</organism>
<name>A0A1M5VXD3_9FIRM</name>
<feature type="transmembrane region" description="Helical" evidence="7">
    <location>
        <begin position="289"/>
        <end position="309"/>
    </location>
</feature>
<comment type="subcellular location">
    <subcellularLocation>
        <location evidence="1">Cell membrane</location>
        <topology evidence="1">Multi-pass membrane protein</topology>
    </subcellularLocation>
</comment>
<keyword evidence="5 7" id="KW-1133">Transmembrane helix</keyword>
<proteinExistence type="inferred from homology"/>
<feature type="transmembrane region" description="Helical" evidence="7">
    <location>
        <begin position="493"/>
        <end position="512"/>
    </location>
</feature>
<dbReference type="Proteomes" id="UP000183967">
    <property type="component" value="Unassembled WGS sequence"/>
</dbReference>